<proteinExistence type="predicted"/>
<organism evidence="2 3">
    <name type="scientific">Aspergillus sclerotiicarbonarius (strain CBS 121057 / IBT 28362)</name>
    <dbReference type="NCBI Taxonomy" id="1448318"/>
    <lineage>
        <taxon>Eukaryota</taxon>
        <taxon>Fungi</taxon>
        <taxon>Dikarya</taxon>
        <taxon>Ascomycota</taxon>
        <taxon>Pezizomycotina</taxon>
        <taxon>Eurotiomycetes</taxon>
        <taxon>Eurotiomycetidae</taxon>
        <taxon>Eurotiales</taxon>
        <taxon>Aspergillaceae</taxon>
        <taxon>Aspergillus</taxon>
        <taxon>Aspergillus subgen. Circumdati</taxon>
    </lineage>
</organism>
<dbReference type="EMBL" id="KZ826329">
    <property type="protein sequence ID" value="PYI09234.1"/>
    <property type="molecule type" value="Genomic_DNA"/>
</dbReference>
<feature type="non-terminal residue" evidence="2">
    <location>
        <position position="235"/>
    </location>
</feature>
<sequence>VSTPTTPVASGKKGPGETLESSAHKTARSSSAVKQCQQRDRACVVTNVSGHLCDIAHLFPVYMQDSTSGVTKTFWKILKMFWTADRVKSWRDGVFEDPVGTEGQQNLIRFNPFVQRLHGKAYFALQFVAKNPLGSWLQLKFVWLRPNKPVGQFSLDRVPELPESWDPAQQEVGLMNVITKRPIESGDIIELRTSDPDNLPLPDTRILELQWIMNLVAAISGAAEPKELEDDSDED</sequence>
<reference evidence="2 3" key="1">
    <citation type="submission" date="2018-02" db="EMBL/GenBank/DDBJ databases">
        <title>The genomes of Aspergillus section Nigri reveals drivers in fungal speciation.</title>
        <authorList>
            <consortium name="DOE Joint Genome Institute"/>
            <person name="Vesth T.C."/>
            <person name="Nybo J."/>
            <person name="Theobald S."/>
            <person name="Brandl J."/>
            <person name="Frisvad J.C."/>
            <person name="Nielsen K.F."/>
            <person name="Lyhne E.K."/>
            <person name="Kogle M.E."/>
            <person name="Kuo A."/>
            <person name="Riley R."/>
            <person name="Clum A."/>
            <person name="Nolan M."/>
            <person name="Lipzen A."/>
            <person name="Salamov A."/>
            <person name="Henrissat B."/>
            <person name="Wiebenga A."/>
            <person name="De vries R.P."/>
            <person name="Grigoriev I.V."/>
            <person name="Mortensen U.H."/>
            <person name="Andersen M.R."/>
            <person name="Baker S.E."/>
        </authorList>
    </citation>
    <scope>NUCLEOTIDE SEQUENCE [LARGE SCALE GENOMIC DNA]</scope>
    <source>
        <strain evidence="2 3">CBS 121057</strain>
    </source>
</reference>
<evidence type="ECO:0000313" key="2">
    <source>
        <dbReference type="EMBL" id="PYI09234.1"/>
    </source>
</evidence>
<evidence type="ECO:0000313" key="3">
    <source>
        <dbReference type="Proteomes" id="UP000248423"/>
    </source>
</evidence>
<keyword evidence="3" id="KW-1185">Reference proteome</keyword>
<accession>A0A319EX43</accession>
<evidence type="ECO:0000256" key="1">
    <source>
        <dbReference type="SAM" id="MobiDB-lite"/>
    </source>
</evidence>
<dbReference type="OrthoDB" id="5416097at2759"/>
<name>A0A319EX43_ASPSB</name>
<gene>
    <name evidence="2" type="ORF">BO78DRAFT_271985</name>
</gene>
<dbReference type="Proteomes" id="UP000248423">
    <property type="component" value="Unassembled WGS sequence"/>
</dbReference>
<protein>
    <recommendedName>
        <fullName evidence="4">HNH nuclease domain-containing protein</fullName>
    </recommendedName>
</protein>
<feature type="region of interest" description="Disordered" evidence="1">
    <location>
        <begin position="1"/>
        <end position="31"/>
    </location>
</feature>
<dbReference type="VEuPathDB" id="FungiDB:BO78DRAFT_271985"/>
<feature type="non-terminal residue" evidence="2">
    <location>
        <position position="1"/>
    </location>
</feature>
<evidence type="ECO:0008006" key="4">
    <source>
        <dbReference type="Google" id="ProtNLM"/>
    </source>
</evidence>
<dbReference type="AlphaFoldDB" id="A0A319EX43"/>